<protein>
    <submittedName>
        <fullName evidence="1">Uncharacterized protein</fullName>
    </submittedName>
</protein>
<reference evidence="1" key="1">
    <citation type="submission" date="2018-04" db="EMBL/GenBank/DDBJ databases">
        <title>Genome Analysis of a Prevalent Clone of Listeria monocytogenes Sequence Type 87 in China.</title>
        <authorList>
            <person name="Wang Y."/>
        </authorList>
    </citation>
    <scope>NUCLEOTIDE SEQUENCE</scope>
    <source>
        <strain evidence="1">ICDC_LM0449</strain>
    </source>
</reference>
<organism evidence="1">
    <name type="scientific">Listeria monocytogenes</name>
    <dbReference type="NCBI Taxonomy" id="1639"/>
    <lineage>
        <taxon>Bacteria</taxon>
        <taxon>Bacillati</taxon>
        <taxon>Bacillota</taxon>
        <taxon>Bacilli</taxon>
        <taxon>Bacillales</taxon>
        <taxon>Listeriaceae</taxon>
        <taxon>Listeria</taxon>
    </lineage>
</organism>
<sequence>MNEYVKAIVEKRIMQLERENIIGHHQESNWYASLPETQELSALKHFLRTNDQDEEYVKLKLDTYEYFREMEKMKHLKDWRELLDEISDMIRVYGTATTHITSLYVSKEKLENIIKEVYSMSDGNSIIWE</sequence>
<accession>A0A6C8MZZ8</accession>
<gene>
    <name evidence="1" type="ORF">DCK33_08235</name>
</gene>
<dbReference type="EMBL" id="QDCA01000003">
    <property type="protein sequence ID" value="KAA9534118.1"/>
    <property type="molecule type" value="Genomic_DNA"/>
</dbReference>
<proteinExistence type="predicted"/>
<dbReference type="AlphaFoldDB" id="A0A6C8MZZ8"/>
<dbReference type="RefSeq" id="WP_150884194.1">
    <property type="nucleotide sequence ID" value="NZ_QDCA01000003.1"/>
</dbReference>
<comment type="caution">
    <text evidence="1">The sequence shown here is derived from an EMBL/GenBank/DDBJ whole genome shotgun (WGS) entry which is preliminary data.</text>
</comment>
<evidence type="ECO:0000313" key="1">
    <source>
        <dbReference type="EMBL" id="KAA9534118.1"/>
    </source>
</evidence>
<name>A0A6C8MZZ8_LISMN</name>